<dbReference type="SMART" id="SM00471">
    <property type="entry name" value="HDc"/>
    <property type="match status" value="1"/>
</dbReference>
<dbReference type="AlphaFoldDB" id="A0A0S4LSA5"/>
<dbReference type="GO" id="GO:0016787">
    <property type="term" value="F:hydrolase activity"/>
    <property type="evidence" value="ECO:0007669"/>
    <property type="project" value="UniProtKB-KW"/>
</dbReference>
<protein>
    <submittedName>
        <fullName evidence="3">Putative Phosphohydrolase</fullName>
    </submittedName>
</protein>
<evidence type="ECO:0000313" key="4">
    <source>
        <dbReference type="Proteomes" id="UP000199032"/>
    </source>
</evidence>
<organism evidence="3 4">
    <name type="scientific">Candidatus Nitrospira nitrosa</name>
    <dbReference type="NCBI Taxonomy" id="1742972"/>
    <lineage>
        <taxon>Bacteria</taxon>
        <taxon>Pseudomonadati</taxon>
        <taxon>Nitrospirota</taxon>
        <taxon>Nitrospiria</taxon>
        <taxon>Nitrospirales</taxon>
        <taxon>Nitrospiraceae</taxon>
        <taxon>Nitrospira</taxon>
    </lineage>
</organism>
<feature type="compositionally biased region" description="Polar residues" evidence="1">
    <location>
        <begin position="77"/>
        <end position="92"/>
    </location>
</feature>
<accession>A0A0S4LSA5</accession>
<dbReference type="OrthoDB" id="9816273at2"/>
<dbReference type="Pfam" id="PF11871">
    <property type="entry name" value="DUF3391"/>
    <property type="match status" value="1"/>
</dbReference>
<dbReference type="STRING" id="1742972.COMA1_80094"/>
<dbReference type="SUPFAM" id="SSF109604">
    <property type="entry name" value="HD-domain/PDEase-like"/>
    <property type="match status" value="1"/>
</dbReference>
<dbReference type="RefSeq" id="WP_090751285.1">
    <property type="nucleotide sequence ID" value="NZ_CZQA01000014.1"/>
</dbReference>
<proteinExistence type="predicted"/>
<sequence>MKKHIRIDELTLGMVVDKLDRSWLSTPFFCHRMTITSTKQIAQLKACGVQTLTVRVEAEEVPEEAPTPSTPEDKPIDSTNELPDPVPSSTPTYVPFEEELPAAKQVYQAAKTIVQNAMQDVRLGRALNVDAVQTVISDMTESVFRNPDALPSLSRLKRFDEYTFYHSVNTALLAMSLGRSLGFDRSMIHLAGVGTLLHDIGKMKVPLELLNKPGRFEPHEMEIVKQHVLRGVEVLSCTTGLGDTYIQPALEHHERVNGDGYPHRRAHQDISQVGLITAIVDIYDAMTSDRVYHKGKPAHEVLQLLYRLSLEGHLDPTLVQRFIQVVGVYPVGSVVVLNTGETGIVKRINHNAPLAPVILFVKGAGNTLLSHPQEEDLSQQTATPPRSIKTVLHPHQTGIDPDVYLDKKAA</sequence>
<name>A0A0S4LSA5_9BACT</name>
<keyword evidence="4" id="KW-1185">Reference proteome</keyword>
<reference evidence="3 4" key="1">
    <citation type="submission" date="2015-10" db="EMBL/GenBank/DDBJ databases">
        <authorList>
            <person name="Gilbert D.G."/>
        </authorList>
    </citation>
    <scope>NUCLEOTIDE SEQUENCE [LARGE SCALE GENOMIC DNA]</scope>
    <source>
        <strain evidence="3">COMA1</strain>
    </source>
</reference>
<gene>
    <name evidence="3" type="ORF">COMA1_80094</name>
</gene>
<dbReference type="InterPro" id="IPR021812">
    <property type="entry name" value="DUF3391"/>
</dbReference>
<dbReference type="InterPro" id="IPR006675">
    <property type="entry name" value="HDIG_dom"/>
</dbReference>
<feature type="region of interest" description="Disordered" evidence="1">
    <location>
        <begin position="58"/>
        <end position="93"/>
    </location>
</feature>
<dbReference type="PROSITE" id="PS51832">
    <property type="entry name" value="HD_GYP"/>
    <property type="match status" value="1"/>
</dbReference>
<dbReference type="PANTHER" id="PTHR43155:SF2">
    <property type="entry name" value="CYCLIC DI-GMP PHOSPHODIESTERASE PA4108"/>
    <property type="match status" value="1"/>
</dbReference>
<dbReference type="InterPro" id="IPR037522">
    <property type="entry name" value="HD_GYP_dom"/>
</dbReference>
<dbReference type="Gene3D" id="1.10.3210.10">
    <property type="entry name" value="Hypothetical protein af1432"/>
    <property type="match status" value="1"/>
</dbReference>
<dbReference type="NCBIfam" id="TIGR00277">
    <property type="entry name" value="HDIG"/>
    <property type="match status" value="1"/>
</dbReference>
<dbReference type="Pfam" id="PF13487">
    <property type="entry name" value="HD_5"/>
    <property type="match status" value="1"/>
</dbReference>
<dbReference type="PANTHER" id="PTHR43155">
    <property type="entry name" value="CYCLIC DI-GMP PHOSPHODIESTERASE PA4108-RELATED"/>
    <property type="match status" value="1"/>
</dbReference>
<dbReference type="EMBL" id="CZQA01000014">
    <property type="protein sequence ID" value="CUS39581.1"/>
    <property type="molecule type" value="Genomic_DNA"/>
</dbReference>
<evidence type="ECO:0000256" key="1">
    <source>
        <dbReference type="SAM" id="MobiDB-lite"/>
    </source>
</evidence>
<evidence type="ECO:0000259" key="2">
    <source>
        <dbReference type="PROSITE" id="PS51832"/>
    </source>
</evidence>
<keyword evidence="3" id="KW-0378">Hydrolase</keyword>
<dbReference type="Proteomes" id="UP000199032">
    <property type="component" value="Unassembled WGS sequence"/>
</dbReference>
<evidence type="ECO:0000313" key="3">
    <source>
        <dbReference type="EMBL" id="CUS39581.1"/>
    </source>
</evidence>
<feature type="domain" description="HD-GYP" evidence="2">
    <location>
        <begin position="141"/>
        <end position="338"/>
    </location>
</feature>
<dbReference type="CDD" id="cd00077">
    <property type="entry name" value="HDc"/>
    <property type="match status" value="1"/>
</dbReference>
<dbReference type="InterPro" id="IPR003607">
    <property type="entry name" value="HD/PDEase_dom"/>
</dbReference>